<dbReference type="AlphaFoldDB" id="A0A5J6GJ51"/>
<evidence type="ECO:0000313" key="2">
    <source>
        <dbReference type="EMBL" id="QEU95137.1"/>
    </source>
</evidence>
<dbReference type="Pfam" id="PF13424">
    <property type="entry name" value="TPR_12"/>
    <property type="match status" value="1"/>
</dbReference>
<dbReference type="Gene3D" id="1.25.40.10">
    <property type="entry name" value="Tetratricopeptide repeat domain"/>
    <property type="match status" value="3"/>
</dbReference>
<keyword evidence="1" id="KW-0812">Transmembrane</keyword>
<feature type="transmembrane region" description="Helical" evidence="1">
    <location>
        <begin position="61"/>
        <end position="82"/>
    </location>
</feature>
<reference evidence="2 3" key="1">
    <citation type="submission" date="2017-09" db="EMBL/GenBank/DDBJ databases">
        <authorList>
            <person name="Lee N."/>
            <person name="Cho B.-K."/>
        </authorList>
    </citation>
    <scope>NUCLEOTIDE SEQUENCE [LARGE SCALE GENOMIC DNA]</scope>
    <source>
        <strain evidence="2 3">ATCC 12853</strain>
    </source>
</reference>
<sequence length="913" mass="101214">MSVSISGAFTGARRQFALTRRRLVSTRRRFAVGIRRLATGTTAVSALAIALMGIIKEKTSGPALVVFVVLIVLAVLALILVARPATQESGTAEDATVRAVPPNNLPFRSRYFVGRKKEMALLERTLRPEKGPKGRRVSVVHGTGGVGKSQLATAYAHGTLTEHSLTRWLNATSPDRLLCDLLELATLIGITYHESKTVVLTRLWSWLRDHPDWLLVYDNVQLDGAEQSGEGPVDQQLRLQPLLPPEGVGEILITTQLREGWTGLCPDPVELTVYDEDDGLAFLRKRTGSTADERLRWLGRQLGWQPLALEQAGAYIEQAEIGVEGEDFEEYLQRLSAQSADSDAKTFELAIERIGAQQPAAEDLMRLCSFLASEDVPRATLFRYRSVLPDRLRLVMDDQLAFTRLVLKLVDHSLMTRHGDGRTEPVTYGIHPRVQIFIRSRLTGHERLEWSQAAVRLIEAAFPLAPDQLESRATCDRLMPHVDAVTAEPAWAADSDGELGAARDPEALVRLLHRAGSYQNHRCEWKSALAYFAREVELRGLGTGSEQCLATAHLATARQHYLLAHLDTAEAACGRALALCDAHKDDDAFQQVRAQCCRQFGGILRERNRFREASGYLEAALRIYELQGSGWEVIDWAVTEQEAGMIHRNAGRHVDALDCYERAGDLVGGGGSTGLEEHVVFRAMLRRDAGIVAQDRGDLDTAERELSAAHEVFRSKRGEEDFETAQVAKFLADVLRRKGQQCRAASRSTRNPLRKRRLRAQAHAHLATAHELLCPVLALLGKRRTTEAHTYAACLNKLGSLQWAQGHLHRAIDTLREAEEIYVTAYGPDHHYRAKTLSRLGPVLRAAGDREGAERALRTAERIFVASLGEGHPSLVAVYEFLADGAQDPARAEELRARAARIHRSLWGKSCPS</sequence>
<dbReference type="Pfam" id="PF13374">
    <property type="entry name" value="TPR_10"/>
    <property type="match status" value="1"/>
</dbReference>
<protein>
    <submittedName>
        <fullName evidence="2">Tetratricopeptide repeat protein</fullName>
    </submittedName>
</protein>
<dbReference type="InterPro" id="IPR027417">
    <property type="entry name" value="P-loop_NTPase"/>
</dbReference>
<keyword evidence="3" id="KW-1185">Reference proteome</keyword>
<evidence type="ECO:0000256" key="1">
    <source>
        <dbReference type="SAM" id="Phobius"/>
    </source>
</evidence>
<evidence type="ECO:0000313" key="3">
    <source>
        <dbReference type="Proteomes" id="UP000325529"/>
    </source>
</evidence>
<dbReference type="Proteomes" id="UP000325529">
    <property type="component" value="Chromosome"/>
</dbReference>
<dbReference type="KEGG" id="ska:CP970_33305"/>
<dbReference type="PANTHER" id="PTHR47691:SF3">
    <property type="entry name" value="HTH-TYPE TRANSCRIPTIONAL REGULATOR RV0890C-RELATED"/>
    <property type="match status" value="1"/>
</dbReference>
<dbReference type="SUPFAM" id="SSF48452">
    <property type="entry name" value="TPR-like"/>
    <property type="match status" value="2"/>
</dbReference>
<dbReference type="Gene3D" id="3.40.50.300">
    <property type="entry name" value="P-loop containing nucleotide triphosphate hydrolases"/>
    <property type="match status" value="1"/>
</dbReference>
<accession>A0A5J6GJ51</accession>
<dbReference type="InterPro" id="IPR011990">
    <property type="entry name" value="TPR-like_helical_dom_sf"/>
</dbReference>
<organism evidence="2 3">
    <name type="scientific">Streptomyces kanamyceticus</name>
    <dbReference type="NCBI Taxonomy" id="1967"/>
    <lineage>
        <taxon>Bacteria</taxon>
        <taxon>Bacillati</taxon>
        <taxon>Actinomycetota</taxon>
        <taxon>Actinomycetes</taxon>
        <taxon>Kitasatosporales</taxon>
        <taxon>Streptomycetaceae</taxon>
        <taxon>Streptomyces</taxon>
    </lineage>
</organism>
<keyword evidence="1" id="KW-1133">Transmembrane helix</keyword>
<keyword evidence="1" id="KW-0472">Membrane</keyword>
<gene>
    <name evidence="2" type="ORF">CP970_33305</name>
</gene>
<dbReference type="SMART" id="SM00028">
    <property type="entry name" value="TPR"/>
    <property type="match status" value="5"/>
</dbReference>
<dbReference type="OrthoDB" id="580767at2"/>
<feature type="transmembrane region" description="Helical" evidence="1">
    <location>
        <begin position="37"/>
        <end position="55"/>
    </location>
</feature>
<name>A0A5J6GJ51_STRKN</name>
<dbReference type="PANTHER" id="PTHR47691">
    <property type="entry name" value="REGULATOR-RELATED"/>
    <property type="match status" value="1"/>
</dbReference>
<dbReference type="InterPro" id="IPR019734">
    <property type="entry name" value="TPR_rpt"/>
</dbReference>
<dbReference type="SUPFAM" id="SSF52540">
    <property type="entry name" value="P-loop containing nucleoside triphosphate hydrolases"/>
    <property type="match status" value="1"/>
</dbReference>
<dbReference type="EMBL" id="CP023699">
    <property type="protein sequence ID" value="QEU95137.1"/>
    <property type="molecule type" value="Genomic_DNA"/>
</dbReference>
<proteinExistence type="predicted"/>
<dbReference type="RefSeq" id="WP_055543912.1">
    <property type="nucleotide sequence ID" value="NZ_CP023699.1"/>
</dbReference>